<proteinExistence type="predicted"/>
<protein>
    <recommendedName>
        <fullName evidence="2">Transposase MuDR plant domain-containing protein</fullName>
    </recommendedName>
</protein>
<evidence type="ECO:0000256" key="1">
    <source>
        <dbReference type="SAM" id="MobiDB-lite"/>
    </source>
</evidence>
<organism evidence="3 4">
    <name type="scientific">Paspalum notatum var. saurae</name>
    <dbReference type="NCBI Taxonomy" id="547442"/>
    <lineage>
        <taxon>Eukaryota</taxon>
        <taxon>Viridiplantae</taxon>
        <taxon>Streptophyta</taxon>
        <taxon>Embryophyta</taxon>
        <taxon>Tracheophyta</taxon>
        <taxon>Spermatophyta</taxon>
        <taxon>Magnoliopsida</taxon>
        <taxon>Liliopsida</taxon>
        <taxon>Poales</taxon>
        <taxon>Poaceae</taxon>
        <taxon>PACMAD clade</taxon>
        <taxon>Panicoideae</taxon>
        <taxon>Andropogonodae</taxon>
        <taxon>Paspaleae</taxon>
        <taxon>Paspalinae</taxon>
        <taxon>Paspalum</taxon>
    </lineage>
</organism>
<dbReference type="PANTHER" id="PTHR31973:SF195">
    <property type="entry name" value="MUDR FAMILY TRANSPOSASE"/>
    <property type="match status" value="1"/>
</dbReference>
<feature type="compositionally biased region" description="Acidic residues" evidence="1">
    <location>
        <begin position="96"/>
        <end position="111"/>
    </location>
</feature>
<dbReference type="InterPro" id="IPR004332">
    <property type="entry name" value="Transposase_MuDR"/>
</dbReference>
<reference evidence="3 4" key="1">
    <citation type="submission" date="2024-02" db="EMBL/GenBank/DDBJ databases">
        <title>High-quality chromosome-scale genome assembly of Pensacola bahiagrass (Paspalum notatum Flugge var. saurae).</title>
        <authorList>
            <person name="Vega J.M."/>
            <person name="Podio M."/>
            <person name="Orjuela J."/>
            <person name="Siena L.A."/>
            <person name="Pessino S.C."/>
            <person name="Combes M.C."/>
            <person name="Mariac C."/>
            <person name="Albertini E."/>
            <person name="Pupilli F."/>
            <person name="Ortiz J.P.A."/>
            <person name="Leblanc O."/>
        </authorList>
    </citation>
    <scope>NUCLEOTIDE SEQUENCE [LARGE SCALE GENOMIC DNA]</scope>
    <source>
        <strain evidence="3">R1</strain>
        <tissue evidence="3">Leaf</tissue>
    </source>
</reference>
<dbReference type="PANTHER" id="PTHR31973">
    <property type="entry name" value="POLYPROTEIN, PUTATIVE-RELATED"/>
    <property type="match status" value="1"/>
</dbReference>
<dbReference type="EMBL" id="CP144746">
    <property type="protein sequence ID" value="WVZ60432.1"/>
    <property type="molecule type" value="Genomic_DNA"/>
</dbReference>
<dbReference type="AlphaFoldDB" id="A0AAQ3WGA1"/>
<keyword evidence="4" id="KW-1185">Reference proteome</keyword>
<feature type="domain" description="Transposase MuDR plant" evidence="2">
    <location>
        <begin position="167"/>
        <end position="222"/>
    </location>
</feature>
<gene>
    <name evidence="3" type="ORF">U9M48_010454</name>
</gene>
<evidence type="ECO:0000313" key="3">
    <source>
        <dbReference type="EMBL" id="WVZ60432.1"/>
    </source>
</evidence>
<dbReference type="Pfam" id="PF03108">
    <property type="entry name" value="DBD_Tnp_Mut"/>
    <property type="match status" value="1"/>
</dbReference>
<feature type="non-terminal residue" evidence="3">
    <location>
        <position position="1"/>
    </location>
</feature>
<name>A0AAQ3WGA1_PASNO</name>
<evidence type="ECO:0000259" key="2">
    <source>
        <dbReference type="Pfam" id="PF03108"/>
    </source>
</evidence>
<sequence length="380" mass="43083">MEKAQMVEDDRVANVEVLLAPEYDNEYSGYYSGWQGSDRDDYEDDSTEEEEEQDKEEEASEDEDEYEVEEKEEKEEEEDGIGVARASNCVDVRVEGDDETYEEEVASDSEDDRPVPKLSPAEIHLVKKVMISRDPTTCDYFDLSEAHRVVLDSGGRVASEPNQATLIRKGMMFDTMSSMKTWLQEYSIVHNRPFKVVHSHKDRRYTVSCKEECGWKVCGQKDKGGKWKITSVMQPNNCATADAEETHLQLNSRFIAKTFCNVIKNMPTITVSALIESIFLHFDYRVKYSKAWRAKQLALKMIYGDWEEAYERLPAMLNAMQARNPGMHFEYVAKPGEMGAGSQPVLAIDGTFLTGKYNGTLLVAIATDGENMLVPLAFGV</sequence>
<feature type="compositionally biased region" description="Acidic residues" evidence="1">
    <location>
        <begin position="40"/>
        <end position="80"/>
    </location>
</feature>
<dbReference type="Proteomes" id="UP001341281">
    <property type="component" value="Chromosome 02"/>
</dbReference>
<accession>A0AAQ3WGA1</accession>
<evidence type="ECO:0000313" key="4">
    <source>
        <dbReference type="Proteomes" id="UP001341281"/>
    </source>
</evidence>
<feature type="region of interest" description="Disordered" evidence="1">
    <location>
        <begin position="20"/>
        <end position="117"/>
    </location>
</feature>